<dbReference type="EMBL" id="LAZR01000268">
    <property type="protein sequence ID" value="KKN78126.1"/>
    <property type="molecule type" value="Genomic_DNA"/>
</dbReference>
<proteinExistence type="predicted"/>
<organism evidence="1">
    <name type="scientific">marine sediment metagenome</name>
    <dbReference type="NCBI Taxonomy" id="412755"/>
    <lineage>
        <taxon>unclassified sequences</taxon>
        <taxon>metagenomes</taxon>
        <taxon>ecological metagenomes</taxon>
    </lineage>
</organism>
<protein>
    <submittedName>
        <fullName evidence="1">Uncharacterized protein</fullName>
    </submittedName>
</protein>
<dbReference type="AlphaFoldDB" id="A0A0F9VXD8"/>
<accession>A0A0F9VXD8</accession>
<evidence type="ECO:0000313" key="1">
    <source>
        <dbReference type="EMBL" id="KKN78126.1"/>
    </source>
</evidence>
<gene>
    <name evidence="1" type="ORF">LCGC14_0353530</name>
</gene>
<name>A0A0F9VXD8_9ZZZZ</name>
<sequence>MNIDWDLIARQAEMDQRHEQPRGFVITQRFLPPVKLTPEEVEEAKQAWNEKLAAWHDEMGYAEKAKEYAERAKGYTEEAKPSKTTIIGFCLSKLGIKK</sequence>
<reference evidence="1" key="1">
    <citation type="journal article" date="2015" name="Nature">
        <title>Complex archaea that bridge the gap between prokaryotes and eukaryotes.</title>
        <authorList>
            <person name="Spang A."/>
            <person name="Saw J.H."/>
            <person name="Jorgensen S.L."/>
            <person name="Zaremba-Niedzwiedzka K."/>
            <person name="Martijn J."/>
            <person name="Lind A.E."/>
            <person name="van Eijk R."/>
            <person name="Schleper C."/>
            <person name="Guy L."/>
            <person name="Ettema T.J."/>
        </authorList>
    </citation>
    <scope>NUCLEOTIDE SEQUENCE</scope>
</reference>
<comment type="caution">
    <text evidence="1">The sequence shown here is derived from an EMBL/GenBank/DDBJ whole genome shotgun (WGS) entry which is preliminary data.</text>
</comment>